<comment type="caution">
    <text evidence="3">The sequence shown here is derived from an EMBL/GenBank/DDBJ whole genome shotgun (WGS) entry which is preliminary data.</text>
</comment>
<evidence type="ECO:0000259" key="2">
    <source>
        <dbReference type="Pfam" id="PF02579"/>
    </source>
</evidence>
<dbReference type="Pfam" id="PF02579">
    <property type="entry name" value="Nitro_FeMo-Co"/>
    <property type="match status" value="1"/>
</dbReference>
<dbReference type="AlphaFoldDB" id="A0A151Y6A8"/>
<reference evidence="3 4" key="1">
    <citation type="submission" date="2016-03" db="EMBL/GenBank/DDBJ databases">
        <title>Acinetobacter genomospecies 28 strain ANC 4149.</title>
        <authorList>
            <person name="Radolfova-Krizova L."/>
            <person name="Nemec A."/>
        </authorList>
    </citation>
    <scope>NUCLEOTIDE SEQUENCE [LARGE SCALE GENOMIC DNA]</scope>
    <source>
        <strain evidence="3 4">ANC 4149</strain>
    </source>
</reference>
<dbReference type="InterPro" id="IPR003731">
    <property type="entry name" value="Di-Nase_FeMo-co_biosynth"/>
</dbReference>
<protein>
    <submittedName>
        <fullName evidence="3">Dinitrogenase iron-molybdenum cofactor</fullName>
    </submittedName>
</protein>
<evidence type="ECO:0000256" key="1">
    <source>
        <dbReference type="ARBA" id="ARBA00023231"/>
    </source>
</evidence>
<gene>
    <name evidence="3" type="ORF">AZH43_05205</name>
</gene>
<evidence type="ECO:0000313" key="3">
    <source>
        <dbReference type="EMBL" id="KYQ73519.1"/>
    </source>
</evidence>
<dbReference type="EMBL" id="LUAW01000002">
    <property type="protein sequence ID" value="KYQ73519.1"/>
    <property type="molecule type" value="Genomic_DNA"/>
</dbReference>
<feature type="domain" description="Dinitrogenase iron-molybdenum cofactor biosynthesis" evidence="2">
    <location>
        <begin position="11"/>
        <end position="97"/>
    </location>
</feature>
<sequence length="102" mass="11783">MVIVITSQNRRHITPHAGKCRKFWKYELKDREVTDKQLIEVEKEQSFSQSGEVLEKLLPMDIFVTTGMGDQLREKLRNIGVHVMVTAEIEPEQFIGNLISAK</sequence>
<dbReference type="SUPFAM" id="SSF53146">
    <property type="entry name" value="Nitrogenase accessory factor-like"/>
    <property type="match status" value="1"/>
</dbReference>
<keyword evidence="1" id="KW-0535">Nitrogen fixation</keyword>
<organism evidence="3 4">
    <name type="scientific">Acinetobacter pragensis</name>
    <dbReference type="NCBI Taxonomy" id="1806892"/>
    <lineage>
        <taxon>Bacteria</taxon>
        <taxon>Pseudomonadati</taxon>
        <taxon>Pseudomonadota</taxon>
        <taxon>Gammaproteobacteria</taxon>
        <taxon>Moraxellales</taxon>
        <taxon>Moraxellaceae</taxon>
        <taxon>Acinetobacter</taxon>
    </lineage>
</organism>
<dbReference type="Gene3D" id="3.30.420.130">
    <property type="entry name" value="Dinitrogenase iron-molybdenum cofactor biosynthesis domain"/>
    <property type="match status" value="1"/>
</dbReference>
<dbReference type="InterPro" id="IPR036105">
    <property type="entry name" value="DiNase_FeMo-co_biosyn_sf"/>
</dbReference>
<dbReference type="Proteomes" id="UP000076276">
    <property type="component" value="Unassembled WGS sequence"/>
</dbReference>
<proteinExistence type="predicted"/>
<dbReference type="RefSeq" id="WP_067665588.1">
    <property type="nucleotide sequence ID" value="NZ_CBCSIK010000006.1"/>
</dbReference>
<name>A0A151Y6A8_9GAMM</name>
<dbReference type="OrthoDB" id="9797941at2"/>
<evidence type="ECO:0000313" key="4">
    <source>
        <dbReference type="Proteomes" id="UP000076276"/>
    </source>
</evidence>
<accession>A0A151Y6A8</accession>
<keyword evidence="4" id="KW-1185">Reference proteome</keyword>